<dbReference type="InterPro" id="IPR043502">
    <property type="entry name" value="DNA/RNA_pol_sf"/>
</dbReference>
<organism evidence="2">
    <name type="scientific">viral metagenome</name>
    <dbReference type="NCBI Taxonomy" id="1070528"/>
    <lineage>
        <taxon>unclassified sequences</taxon>
        <taxon>metagenomes</taxon>
        <taxon>organismal metagenomes</taxon>
    </lineage>
</organism>
<proteinExistence type="predicted"/>
<comment type="caution">
    <text evidence="2">The sequence shown here is derived from an EMBL/GenBank/DDBJ whole genome shotgun (WGS) entry which is preliminary data.</text>
</comment>
<accession>A0A2V0RAU5</accession>
<sequence length="836" mass="95821">MRGALPVLQRQHVIKGVRKMIKAAKKLRGAYKHMDGVFSDDSEDALKCSLRYRIEILMSFQVELAERVPNGYPVQDPYKYLERKAKASDGKAKEADDRGLSWFFKIEARATRSVAGSLAEAGNEELLEITTLQATYYHWLAREIKEKRAPLPDEMPMKYRFSRWKSNGVPREISHTNKATSHDVIKPHEDIKNIGKVELLIRKSNKVIPVTGENVRFESRIHRKVGTRPQRFHNPVRSEQSRSRKDFSDELDEYADPALIMAHGCWDTNMLDLKRFGGKKGGTAGTRSIIAALDRVDELNLVRIPTPEPGDCMLTEVRESSDSGAMGSGLGAKKEKSVGMFGEVLQETFETLGKAKYIDVSPYTCGGRERRNLTPMDGEDLRSRLVLCGDLVTALIGCTYAQPITASIMKERGEVRLGLKQDEMWYKRYLKEIHDTAFSRDLDISRSDQSLCEELIVGAFGILRSMFDEDDKRVDNHFFFMMSSALYKRVIIPGGHIVTIKRHGLPSGHPFTSLITSIAHWIAAQDIHKQLRVENYRMEQSGDDARYHYFSAWDMPKVDAYVSMAKERWGLTIKPGSQTTGKVMATAEGITPEFLAVRHIHGYPTRDLARTWDISLLPRRPRCSPTRQAIRMFYMDSNNPFLRRRWKSYIEYFCRMNVAAGRIFGWSDSQESKEAINRYMLTRALERPARVASGEIGRPRKQPWEKGKTPVIQLVMRQKKRPSVKSRILEWYRGYIGGNFDTVDIEDDLMRRSMNILRHIRPADRPNCEEWFTCELSDSIIAASTERDTATAGMKSIALYRRSNEISSSVLRREMEFMCLVKEYGGGIYRRKNEVE</sequence>
<dbReference type="GO" id="GO:0003723">
    <property type="term" value="F:RNA binding"/>
    <property type="evidence" value="ECO:0007669"/>
    <property type="project" value="InterPro"/>
</dbReference>
<dbReference type="GO" id="GO:0003968">
    <property type="term" value="F:RNA-directed RNA polymerase activity"/>
    <property type="evidence" value="ECO:0007669"/>
    <property type="project" value="InterPro"/>
</dbReference>
<evidence type="ECO:0000313" key="2">
    <source>
        <dbReference type="EMBL" id="GBH22361.1"/>
    </source>
</evidence>
<dbReference type="InterPro" id="IPR001205">
    <property type="entry name" value="RNA-dir_pol_C"/>
</dbReference>
<dbReference type="AlphaFoldDB" id="A0A2V0RAU5"/>
<name>A0A2V0RAU5_9ZZZZ</name>
<dbReference type="Pfam" id="PF00680">
    <property type="entry name" value="RdRP_1"/>
    <property type="match status" value="1"/>
</dbReference>
<dbReference type="GO" id="GO:0006351">
    <property type="term" value="P:DNA-templated transcription"/>
    <property type="evidence" value="ECO:0007669"/>
    <property type="project" value="InterPro"/>
</dbReference>
<feature type="domain" description="RNA-directed RNA polymerase C-terminal" evidence="1">
    <location>
        <begin position="383"/>
        <end position="581"/>
    </location>
</feature>
<evidence type="ECO:0000259" key="1">
    <source>
        <dbReference type="Pfam" id="PF00680"/>
    </source>
</evidence>
<dbReference type="SUPFAM" id="SSF56672">
    <property type="entry name" value="DNA/RNA polymerases"/>
    <property type="match status" value="1"/>
</dbReference>
<protein>
    <submittedName>
        <fullName evidence="2">RdRp</fullName>
    </submittedName>
</protein>
<dbReference type="EMBL" id="BDQB01000234">
    <property type="protein sequence ID" value="GBH22361.1"/>
    <property type="molecule type" value="Genomic_RNA"/>
</dbReference>
<reference evidence="2" key="1">
    <citation type="submission" date="2017-04" db="EMBL/GenBank/DDBJ databases">
        <title>Unveiling RNA virosphere associated with marine microorganisms.</title>
        <authorList>
            <person name="Urayama S."/>
            <person name="Takaki Y."/>
            <person name="Nishi S."/>
            <person name="Yoshida Y."/>
            <person name="Deguchi S."/>
            <person name="Takai K."/>
            <person name="Nunoura T."/>
        </authorList>
    </citation>
    <scope>NUCLEOTIDE SEQUENCE</scope>
</reference>